<dbReference type="Pfam" id="PF00010">
    <property type="entry name" value="HLH"/>
    <property type="match status" value="1"/>
</dbReference>
<protein>
    <recommendedName>
        <fullName evidence="2">BHLH domain-containing protein</fullName>
    </recommendedName>
</protein>
<dbReference type="AlphaFoldDB" id="A0A642UXW8"/>
<proteinExistence type="predicted"/>
<dbReference type="PROSITE" id="PS50888">
    <property type="entry name" value="BHLH"/>
    <property type="match status" value="1"/>
</dbReference>
<organism evidence="3 4">
    <name type="scientific">Diutina rugosa</name>
    <name type="common">Yeast</name>
    <name type="synonym">Candida rugosa</name>
    <dbReference type="NCBI Taxonomy" id="5481"/>
    <lineage>
        <taxon>Eukaryota</taxon>
        <taxon>Fungi</taxon>
        <taxon>Dikarya</taxon>
        <taxon>Ascomycota</taxon>
        <taxon>Saccharomycotina</taxon>
        <taxon>Pichiomycetes</taxon>
        <taxon>Debaryomycetaceae</taxon>
        <taxon>Diutina</taxon>
    </lineage>
</organism>
<dbReference type="SUPFAM" id="SSF47459">
    <property type="entry name" value="HLH, helix-loop-helix DNA-binding domain"/>
    <property type="match status" value="1"/>
</dbReference>
<feature type="region of interest" description="Disordered" evidence="1">
    <location>
        <begin position="219"/>
        <end position="426"/>
    </location>
</feature>
<keyword evidence="4" id="KW-1185">Reference proteome</keyword>
<reference evidence="3 4" key="1">
    <citation type="submission" date="2019-07" db="EMBL/GenBank/DDBJ databases">
        <title>Genome assembly of two rare yeast pathogens: Diutina rugosa and Trichomonascus ciferrii.</title>
        <authorList>
            <person name="Mixao V."/>
            <person name="Saus E."/>
            <person name="Hansen A."/>
            <person name="Lass-Flor C."/>
            <person name="Gabaldon T."/>
        </authorList>
    </citation>
    <scope>NUCLEOTIDE SEQUENCE [LARGE SCALE GENOMIC DNA]</scope>
    <source>
        <strain evidence="3 4">CBS 613</strain>
    </source>
</reference>
<dbReference type="OrthoDB" id="5344169at2759"/>
<evidence type="ECO:0000313" key="3">
    <source>
        <dbReference type="EMBL" id="KAA8907481.1"/>
    </source>
</evidence>
<dbReference type="OMA" id="PQSYHDE"/>
<dbReference type="GO" id="GO:0046983">
    <property type="term" value="F:protein dimerization activity"/>
    <property type="evidence" value="ECO:0007669"/>
    <property type="project" value="InterPro"/>
</dbReference>
<feature type="region of interest" description="Disordered" evidence="1">
    <location>
        <begin position="1"/>
        <end position="50"/>
    </location>
</feature>
<feature type="compositionally biased region" description="Low complexity" evidence="1">
    <location>
        <begin position="286"/>
        <end position="317"/>
    </location>
</feature>
<dbReference type="GeneID" id="54779179"/>
<gene>
    <name evidence="3" type="ORF">DIURU_000526</name>
</gene>
<feature type="compositionally biased region" description="Low complexity" evidence="1">
    <location>
        <begin position="359"/>
        <end position="397"/>
    </location>
</feature>
<dbReference type="InterPro" id="IPR011598">
    <property type="entry name" value="bHLH_dom"/>
</dbReference>
<dbReference type="VEuPathDB" id="FungiDB:DIURU_000526"/>
<accession>A0A642UXW8</accession>
<dbReference type="InterPro" id="IPR036638">
    <property type="entry name" value="HLH_DNA-bd_sf"/>
</dbReference>
<dbReference type="RefSeq" id="XP_034014668.1">
    <property type="nucleotide sequence ID" value="XM_034158222.1"/>
</dbReference>
<dbReference type="EMBL" id="SWFT01000022">
    <property type="protein sequence ID" value="KAA8907481.1"/>
    <property type="molecule type" value="Genomic_DNA"/>
</dbReference>
<dbReference type="SMART" id="SM00353">
    <property type="entry name" value="HLH"/>
    <property type="match status" value="1"/>
</dbReference>
<evidence type="ECO:0000259" key="2">
    <source>
        <dbReference type="PROSITE" id="PS50888"/>
    </source>
</evidence>
<evidence type="ECO:0000313" key="4">
    <source>
        <dbReference type="Proteomes" id="UP000449547"/>
    </source>
</evidence>
<sequence length="474" mass="51833">MDTVWTNQEYPPRGYDSPMPDHPTPQASTPHPPSSDHHASHGGDIEVSGYLVSDTESQFLRQLEHNFYDDQLNHHAPHGAPATQEEFLFISDEIMGSASRHHHKPQTAYPPSDLPSNTPALLAKKGRGIPQANLDGDQFASPVLPSQNDRSYNEEHLYHKQKYQQQSNVAGIRPDAVYTPLVSPAVTPLDKYQQMNQAQGGVPTNFEPLTSPALSAINSDISASERRRSSSSAFGNQAMDTDPQYASQSKRRTPHSTPIMAPTKSSPSLRGKSGDIPYPKHPQPPSGVHHQPSPSHHQPSPSSHHSPASQPQQPQPQRSNGGTPLMGFTMGILAEQESIKNEHNSPQTTMKRPLKSRTQSASSLNTNNNANGSTNPSQNNRSSSASSSETSPQMSAAPSKRGEKPPTKKASHKLAEQGRRNRMNQAVHDLGELIPKSYHDSVTIPSKATTVELASTYIKDLLERIEELEAVKQE</sequence>
<feature type="compositionally biased region" description="Polar residues" evidence="1">
    <location>
        <begin position="234"/>
        <end position="248"/>
    </location>
</feature>
<dbReference type="Gene3D" id="4.10.280.10">
    <property type="entry name" value="Helix-loop-helix DNA-binding domain"/>
    <property type="match status" value="1"/>
</dbReference>
<name>A0A642UXW8_DIURU</name>
<evidence type="ECO:0000256" key="1">
    <source>
        <dbReference type="SAM" id="MobiDB-lite"/>
    </source>
</evidence>
<feature type="compositionally biased region" description="Basic and acidic residues" evidence="1">
    <location>
        <begin position="34"/>
        <end position="44"/>
    </location>
</feature>
<feature type="domain" description="BHLH" evidence="2">
    <location>
        <begin position="407"/>
        <end position="461"/>
    </location>
</feature>
<comment type="caution">
    <text evidence="3">The sequence shown here is derived from an EMBL/GenBank/DDBJ whole genome shotgun (WGS) entry which is preliminary data.</text>
</comment>
<dbReference type="Proteomes" id="UP000449547">
    <property type="component" value="Unassembled WGS sequence"/>
</dbReference>